<comment type="caution">
    <text evidence="1">The sequence shown here is derived from an EMBL/GenBank/DDBJ whole genome shotgun (WGS) entry which is preliminary data.</text>
</comment>
<dbReference type="EMBL" id="SDWV01000038">
    <property type="protein sequence ID" value="RYC03323.1"/>
    <property type="molecule type" value="Genomic_DNA"/>
</dbReference>
<name>A0A4Q2SE84_9ACTN</name>
<dbReference type="AlphaFoldDB" id="A0A4Q2SE84"/>
<dbReference type="OrthoDB" id="9815928at2"/>
<reference evidence="1 2" key="1">
    <citation type="submission" date="2019-01" db="EMBL/GenBank/DDBJ databases">
        <title>Novel species of Nocardioides.</title>
        <authorList>
            <person name="Liu Q."/>
            <person name="X Y.-H."/>
        </authorList>
    </citation>
    <scope>NUCLEOTIDE SEQUENCE [LARGE SCALE GENOMIC DNA]</scope>
    <source>
        <strain evidence="1 2">HLT2-9</strain>
    </source>
</reference>
<dbReference type="RefSeq" id="WP_129429042.1">
    <property type="nucleotide sequence ID" value="NZ_SDWV01000038.1"/>
</dbReference>
<evidence type="ECO:0008006" key="3">
    <source>
        <dbReference type="Google" id="ProtNLM"/>
    </source>
</evidence>
<sequence>MDMYPEVDVPPDPPTPTGDEVVVDVADSLQDEPSDALRELISGSAVGQRMVQIGLSQRGVAESGGPNRGVPLERYCKPFGYRDPIPWCACFVSWCYWQTTGARPPWKQPAYVGSVYNWAATHGALVSNPSFGDMFGTGDVHMGMVVARKRNGVFVTIEGNWADKVLSQERPIGGFWFATPRFG</sequence>
<proteinExistence type="predicted"/>
<organism evidence="1 2">
    <name type="scientific">Nocardioides zhouii</name>
    <dbReference type="NCBI Taxonomy" id="1168729"/>
    <lineage>
        <taxon>Bacteria</taxon>
        <taxon>Bacillati</taxon>
        <taxon>Actinomycetota</taxon>
        <taxon>Actinomycetes</taxon>
        <taxon>Propionibacteriales</taxon>
        <taxon>Nocardioidaceae</taxon>
        <taxon>Nocardioides</taxon>
    </lineage>
</organism>
<evidence type="ECO:0000313" key="2">
    <source>
        <dbReference type="Proteomes" id="UP000291101"/>
    </source>
</evidence>
<accession>A0A4Q2SE84</accession>
<evidence type="ECO:0000313" key="1">
    <source>
        <dbReference type="EMBL" id="RYC03323.1"/>
    </source>
</evidence>
<protein>
    <recommendedName>
        <fullName evidence="3">CHAP domain-containing protein</fullName>
    </recommendedName>
</protein>
<keyword evidence="2" id="KW-1185">Reference proteome</keyword>
<gene>
    <name evidence="1" type="ORF">EUA94_21890</name>
</gene>
<dbReference type="Proteomes" id="UP000291101">
    <property type="component" value="Unassembled WGS sequence"/>
</dbReference>